<reference evidence="3 4" key="1">
    <citation type="submission" date="2017-12" db="EMBL/GenBank/DDBJ databases">
        <title>Genome Sequence of a Multidrug-Resistant Candida haemulonii Isolate from a Patient with Chronic Leg Ulcers in Israel.</title>
        <authorList>
            <person name="Chow N.A."/>
            <person name="Gade L."/>
            <person name="Batra D."/>
            <person name="Rowe L.A."/>
            <person name="Ben-Ami R."/>
            <person name="Loparev V.N."/>
            <person name="Litvintseva A.P."/>
        </authorList>
    </citation>
    <scope>NUCLEOTIDE SEQUENCE [LARGE SCALE GENOMIC DNA]</scope>
    <source>
        <strain evidence="3 4">B11899</strain>
    </source>
</reference>
<dbReference type="RefSeq" id="XP_025341508.1">
    <property type="nucleotide sequence ID" value="XM_025486043.1"/>
</dbReference>
<dbReference type="CDD" id="cd19495">
    <property type="entry name" value="Elp6"/>
    <property type="match status" value="1"/>
</dbReference>
<dbReference type="OrthoDB" id="9995306at2759"/>
<dbReference type="InterPro" id="IPR027417">
    <property type="entry name" value="P-loop_NTPase"/>
</dbReference>
<accession>A0A2V1ARW7</accession>
<evidence type="ECO:0000313" key="4">
    <source>
        <dbReference type="Proteomes" id="UP000244309"/>
    </source>
</evidence>
<dbReference type="Proteomes" id="UP000244309">
    <property type="component" value="Unassembled WGS sequence"/>
</dbReference>
<keyword evidence="4" id="KW-1185">Reference proteome</keyword>
<dbReference type="PANTHER" id="PTHR16184:SF6">
    <property type="entry name" value="ELONGATOR COMPLEX PROTEIN 6"/>
    <property type="match status" value="1"/>
</dbReference>
<dbReference type="GO" id="GO:0033588">
    <property type="term" value="C:elongator holoenzyme complex"/>
    <property type="evidence" value="ECO:0007669"/>
    <property type="project" value="InterPro"/>
</dbReference>
<proteinExistence type="inferred from homology"/>
<dbReference type="GeneID" id="37007693"/>
<organism evidence="3 4">
    <name type="scientific">Candidozyma haemuli</name>
    <dbReference type="NCBI Taxonomy" id="45357"/>
    <lineage>
        <taxon>Eukaryota</taxon>
        <taxon>Fungi</taxon>
        <taxon>Dikarya</taxon>
        <taxon>Ascomycota</taxon>
        <taxon>Saccharomycotina</taxon>
        <taxon>Pichiomycetes</taxon>
        <taxon>Metschnikowiaceae</taxon>
        <taxon>Candidozyma</taxon>
    </lineage>
</organism>
<protein>
    <recommendedName>
        <fullName evidence="5">Elongator complex protein 6</fullName>
    </recommendedName>
</protein>
<sequence length="271" mass="29827">MTSVPEQDLALFADHSILPDSYLKLKPCQLGTIAHVQGTSPAWLVSSLIENAIIGTATTTNRDINKKIPNRSHVVYISFTNTKSVVVKNCKRNGLSLDTDKNFTFHDCLTDLFTKHIKDTSKSKEAVQKFFGDLRTAIENISHESTLIILENPELLLAATDFDSNSLIYFISSLQTISNSVFVIINAEPSLIDFDSVLTTEVVPKVTDFFVKLLHKSSINVNLSPLATGRAEDITGCLTISKGAVPSPTAVAENEFIYNVTKEGSVKLFFR</sequence>
<dbReference type="AlphaFoldDB" id="A0A2V1ARW7"/>
<dbReference type="EMBL" id="PKFO01000003">
    <property type="protein sequence ID" value="PVH20568.1"/>
    <property type="molecule type" value="Genomic_DNA"/>
</dbReference>
<gene>
    <name evidence="3" type="ORF">CXQ85_002362</name>
</gene>
<evidence type="ECO:0008006" key="5">
    <source>
        <dbReference type="Google" id="ProtNLM"/>
    </source>
</evidence>
<name>A0A2V1ARW7_9ASCO</name>
<dbReference type="GO" id="GO:0002098">
    <property type="term" value="P:tRNA wobble uridine modification"/>
    <property type="evidence" value="ECO:0007669"/>
    <property type="project" value="InterPro"/>
</dbReference>
<dbReference type="VEuPathDB" id="FungiDB:CXQ85_002362"/>
<dbReference type="PANTHER" id="PTHR16184">
    <property type="entry name" value="ELONGATOR COMPLEX PROTEIN 6"/>
    <property type="match status" value="1"/>
</dbReference>
<evidence type="ECO:0000256" key="2">
    <source>
        <dbReference type="ARBA" id="ARBA00008837"/>
    </source>
</evidence>
<dbReference type="UniPathway" id="UPA00988"/>
<dbReference type="InterPro" id="IPR018627">
    <property type="entry name" value="ELP6"/>
</dbReference>
<comment type="similarity">
    <text evidence="2">Belongs to the ELP6 family.</text>
</comment>
<evidence type="ECO:0000313" key="3">
    <source>
        <dbReference type="EMBL" id="PVH20568.1"/>
    </source>
</evidence>
<comment type="caution">
    <text evidence="3">The sequence shown here is derived from an EMBL/GenBank/DDBJ whole genome shotgun (WGS) entry which is preliminary data.</text>
</comment>
<comment type="pathway">
    <text evidence="1">tRNA modification; 5-methoxycarbonylmethyl-2-thiouridine-tRNA biosynthesis.</text>
</comment>
<dbReference type="Gene3D" id="3.40.50.300">
    <property type="entry name" value="P-loop containing nucleotide triphosphate hydrolases"/>
    <property type="match status" value="1"/>
</dbReference>
<evidence type="ECO:0000256" key="1">
    <source>
        <dbReference type="ARBA" id="ARBA00005043"/>
    </source>
</evidence>